<dbReference type="InterPro" id="IPR036785">
    <property type="entry name" value="YkyA-like_sf"/>
</dbReference>
<evidence type="ECO:0000313" key="2">
    <source>
        <dbReference type="EMBL" id="MCM2533550.1"/>
    </source>
</evidence>
<dbReference type="SUPFAM" id="SSF140423">
    <property type="entry name" value="MW0975(SA0943)-like"/>
    <property type="match status" value="1"/>
</dbReference>
<organism evidence="2 3">
    <name type="scientific">Neobacillus pocheonensis</name>
    <dbReference type="NCBI Taxonomy" id="363869"/>
    <lineage>
        <taxon>Bacteria</taxon>
        <taxon>Bacillati</taxon>
        <taxon>Bacillota</taxon>
        <taxon>Bacilli</taxon>
        <taxon>Bacillales</taxon>
        <taxon>Bacillaceae</taxon>
        <taxon>Neobacillus</taxon>
    </lineage>
</organism>
<comment type="caution">
    <text evidence="2">The sequence shown here is derived from an EMBL/GenBank/DDBJ whole genome shotgun (WGS) entry which is preliminary data.</text>
</comment>
<protein>
    <submittedName>
        <fullName evidence="2">YkyA family protein</fullName>
    </submittedName>
</protein>
<keyword evidence="1" id="KW-0175">Coiled coil</keyword>
<dbReference type="Proteomes" id="UP001523262">
    <property type="component" value="Unassembled WGS sequence"/>
</dbReference>
<evidence type="ECO:0000313" key="3">
    <source>
        <dbReference type="Proteomes" id="UP001523262"/>
    </source>
</evidence>
<feature type="coiled-coil region" evidence="1">
    <location>
        <begin position="172"/>
        <end position="202"/>
    </location>
</feature>
<dbReference type="Pfam" id="PF10368">
    <property type="entry name" value="YkyA"/>
    <property type="match status" value="1"/>
</dbReference>
<proteinExistence type="predicted"/>
<dbReference type="InterPro" id="IPR019454">
    <property type="entry name" value="Lipoprot_YkyA-like"/>
</dbReference>
<evidence type="ECO:0000256" key="1">
    <source>
        <dbReference type="SAM" id="Coils"/>
    </source>
</evidence>
<dbReference type="EMBL" id="JAMQCR010000001">
    <property type="protein sequence ID" value="MCM2533550.1"/>
    <property type="molecule type" value="Genomic_DNA"/>
</dbReference>
<dbReference type="Gene3D" id="1.20.120.570">
    <property type="entry name" value="YkyA-like"/>
    <property type="match status" value="1"/>
</dbReference>
<sequence>MSFFGKSRLFLSVFATVILLSGCLNQKTPVEKMYDVLEKVVSAEKGFEEQQEPLVSLEKKEKEIYDQMIGLEMKQFDQLVKLSDEAILMANQRKNHMEKETSSLKKSEQEFKQVSGIINTIDDPALKKMTNELYTTMIKRYRAHDVLFKDYSEALKYDNELYLMFKNKNIPIQDLETQVNKLNKAYQKVYEANENFNNLTKQYNEKKLEFYKKAGLKVNIQ</sequence>
<dbReference type="PROSITE" id="PS51257">
    <property type="entry name" value="PROKAR_LIPOPROTEIN"/>
    <property type="match status" value="1"/>
</dbReference>
<name>A0ABT0WB54_9BACI</name>
<keyword evidence="3" id="KW-1185">Reference proteome</keyword>
<reference evidence="2 3" key="1">
    <citation type="submission" date="2022-06" db="EMBL/GenBank/DDBJ databases">
        <authorList>
            <person name="Jeon C.O."/>
        </authorList>
    </citation>
    <scope>NUCLEOTIDE SEQUENCE [LARGE SCALE GENOMIC DNA]</scope>
    <source>
        <strain evidence="2 3">KCTC 13943</strain>
    </source>
</reference>
<accession>A0ABT0WB54</accession>
<gene>
    <name evidence="2" type="ORF">NDK43_15610</name>
</gene>